<dbReference type="GO" id="GO:0008170">
    <property type="term" value="F:N-methyltransferase activity"/>
    <property type="evidence" value="ECO:0007669"/>
    <property type="project" value="InterPro"/>
</dbReference>
<dbReference type="GO" id="GO:0032259">
    <property type="term" value="P:methylation"/>
    <property type="evidence" value="ECO:0007669"/>
    <property type="project" value="UniProtKB-KW"/>
</dbReference>
<dbReference type="PRINTS" id="PR00508">
    <property type="entry name" value="S21N4MTFRASE"/>
</dbReference>
<dbReference type="InterPro" id="IPR001091">
    <property type="entry name" value="RM_Methyltransferase"/>
</dbReference>
<dbReference type="REBASE" id="14910">
    <property type="entry name" value="M.SloPVORF1260P"/>
</dbReference>
<dbReference type="KEGG" id="slo:Shew_1260"/>
<proteinExistence type="inferred from homology"/>
<keyword evidence="7" id="KW-1185">Reference proteome</keyword>
<keyword evidence="2 6" id="KW-0489">Methyltransferase</keyword>
<accession>A3QCD2</accession>
<dbReference type="Pfam" id="PF01555">
    <property type="entry name" value="N6_N4_Mtase"/>
    <property type="match status" value="1"/>
</dbReference>
<evidence type="ECO:0000313" key="6">
    <source>
        <dbReference type="EMBL" id="ABO23130.1"/>
    </source>
</evidence>
<dbReference type="InterPro" id="IPR002052">
    <property type="entry name" value="DNA_methylase_N6_adenine_CS"/>
</dbReference>
<dbReference type="InterPro" id="IPR002941">
    <property type="entry name" value="DNA_methylase_N4/N6"/>
</dbReference>
<evidence type="ECO:0000259" key="5">
    <source>
        <dbReference type="Pfam" id="PF01555"/>
    </source>
</evidence>
<reference evidence="6 7" key="1">
    <citation type="submission" date="2007-03" db="EMBL/GenBank/DDBJ databases">
        <title>Complete sequence of Shewanella loihica PV-4.</title>
        <authorList>
            <consortium name="US DOE Joint Genome Institute"/>
            <person name="Copeland A."/>
            <person name="Lucas S."/>
            <person name="Lapidus A."/>
            <person name="Barry K."/>
            <person name="Detter J.C."/>
            <person name="Glavina del Rio T."/>
            <person name="Hammon N."/>
            <person name="Israni S."/>
            <person name="Dalin E."/>
            <person name="Tice H."/>
            <person name="Pitluck S."/>
            <person name="Chain P."/>
            <person name="Malfatti S."/>
            <person name="Shin M."/>
            <person name="Vergez L."/>
            <person name="Schmutz J."/>
            <person name="Larimer F."/>
            <person name="Land M."/>
            <person name="Hauser L."/>
            <person name="Kyrpides N."/>
            <person name="Mikhailova N."/>
            <person name="Romine M.F."/>
            <person name="Serres G."/>
            <person name="Fredrickson J."/>
            <person name="Tiedje J."/>
            <person name="Richardson P."/>
        </authorList>
    </citation>
    <scope>NUCLEOTIDE SEQUENCE [LARGE SCALE GENOMIC DNA]</scope>
    <source>
        <strain evidence="7">ATCC BAA-1088 / PV-4</strain>
    </source>
</reference>
<name>A3QCD2_SHELP</name>
<sequence>MSRLTDLLAKAKAKDSQLGADLEREFKVLSSRLSFGLNFERHSPEAVELPLRSIRKGDKVRVLPERGSAKKGDQRLWQVKAIHKAQNIADLELLDTAEPEMQSAPLSELIVVAEFRDTIYPGLVSTGKVTRGGDKPFHSVINGENYHVLKALTYTHRGKIDAIYIDPPYNSGAKDWKYNNDYVEGDDLYRHSKWLAMMERRLFVAKELLNPADSVLIVTIDEKEYLRLGLLLEQVFPEAKIQMVSSVINPFGVARAGQFARVDEYIFIVNFGQSVPVQTPIQTLQVGDSMQVNGDEDLAEQAGENLKKVDKTTYWFSFMRAGSNSSRSHSPGCFYPIFVSKDGAIKAIGHPLPKGESKDNVKTPAGTYAAWPVNEAGGEAVWQASHENAKQLLASGYIRSGRFNKKLGRHSITYLREGTVEAIANGLLTIADGEINRVVEQTRTYVGKSTWNIRSHNATSQGTKLLGRILPRRKFPYPKSLYAVEDALRFFVSDKPDAIILDFFSGSGTTAHAVMRLNRQDGGRRQCISVTNNEVAADEQKALREQGLRPGDAEWEKYGICDYITKPRVAAAITGKTPSGDPIKGDYKFTDEFPMADGFEENAEFFTQTYEAKNAVNHNLAYARIAPLLWLRAGAKGSRIDELPVEGWAVADTYGLLNEVDEATPFIDAVGAVNGLRIAYIVTDDDRRFQAIAKRLPEGVEPVRLYESYLSNFSFANGE</sequence>
<dbReference type="InterPro" id="IPR029063">
    <property type="entry name" value="SAM-dependent_MTases_sf"/>
</dbReference>
<dbReference type="PROSITE" id="PS00092">
    <property type="entry name" value="N6_MTASE"/>
    <property type="match status" value="1"/>
</dbReference>
<dbReference type="OrthoDB" id="9816043at2"/>
<evidence type="ECO:0000313" key="7">
    <source>
        <dbReference type="Proteomes" id="UP000001558"/>
    </source>
</evidence>
<evidence type="ECO:0000256" key="4">
    <source>
        <dbReference type="ARBA" id="ARBA00022691"/>
    </source>
</evidence>
<evidence type="ECO:0000256" key="3">
    <source>
        <dbReference type="ARBA" id="ARBA00022679"/>
    </source>
</evidence>
<dbReference type="Gene3D" id="3.40.50.150">
    <property type="entry name" value="Vaccinia Virus protein VP39"/>
    <property type="match status" value="1"/>
</dbReference>
<dbReference type="Proteomes" id="UP000001558">
    <property type="component" value="Chromosome"/>
</dbReference>
<gene>
    <name evidence="6" type="ordered locus">Shew_1260</name>
</gene>
<organism evidence="6 7">
    <name type="scientific">Shewanella loihica (strain ATCC BAA-1088 / PV-4)</name>
    <dbReference type="NCBI Taxonomy" id="323850"/>
    <lineage>
        <taxon>Bacteria</taxon>
        <taxon>Pseudomonadati</taxon>
        <taxon>Pseudomonadota</taxon>
        <taxon>Gammaproteobacteria</taxon>
        <taxon>Alteromonadales</taxon>
        <taxon>Shewanellaceae</taxon>
        <taxon>Shewanella</taxon>
    </lineage>
</organism>
<keyword evidence="3" id="KW-0808">Transferase</keyword>
<dbReference type="GO" id="GO:0003677">
    <property type="term" value="F:DNA binding"/>
    <property type="evidence" value="ECO:0007669"/>
    <property type="project" value="InterPro"/>
</dbReference>
<keyword evidence="4" id="KW-0949">S-adenosyl-L-methionine</keyword>
<dbReference type="HOGENOM" id="CLU_389203_0_0_6"/>
<dbReference type="eggNOG" id="COG2189">
    <property type="taxonomic scope" value="Bacteria"/>
</dbReference>
<feature type="domain" description="DNA methylase N-4/N-6" evidence="5">
    <location>
        <begin position="160"/>
        <end position="520"/>
    </location>
</feature>
<dbReference type="RefSeq" id="WP_011865062.1">
    <property type="nucleotide sequence ID" value="NC_009092.1"/>
</dbReference>
<dbReference type="SUPFAM" id="SSF53335">
    <property type="entry name" value="S-adenosyl-L-methionine-dependent methyltransferases"/>
    <property type="match status" value="1"/>
</dbReference>
<dbReference type="EMBL" id="CP000606">
    <property type="protein sequence ID" value="ABO23130.1"/>
    <property type="molecule type" value="Genomic_DNA"/>
</dbReference>
<comment type="similarity">
    <text evidence="1">Belongs to the N(4)/N(6)-methyltransferase family.</text>
</comment>
<evidence type="ECO:0000256" key="1">
    <source>
        <dbReference type="ARBA" id="ARBA00006594"/>
    </source>
</evidence>
<protein>
    <submittedName>
        <fullName evidence="6">DNA methylase N-4/N-6 domain protein</fullName>
    </submittedName>
</protein>
<evidence type="ECO:0000256" key="2">
    <source>
        <dbReference type="ARBA" id="ARBA00022603"/>
    </source>
</evidence>
<dbReference type="AlphaFoldDB" id="A3QCD2"/>